<dbReference type="GO" id="GO:0030639">
    <property type="term" value="P:polyketide biosynthetic process"/>
    <property type="evidence" value="ECO:0007669"/>
    <property type="project" value="TreeGrafter"/>
</dbReference>
<feature type="active site" description="Acyl-thioester intermediate" evidence="4">
    <location>
        <position position="167"/>
    </location>
</feature>
<sequence>MGTSPSLDEIRKAQRADGPAGILSIGTVNPANYVIQAEYPDYYFRITNSEHMTDLKEKFKRMCDKSMIRKRHMHLTEDFLKENPDMCAYMAPSLDARQDIVVVEVPKLGKEAAVKAIKEWGQPKSKITHVVFCTTSGVDMPGADYQLTKLLGLRPSVKRLMMYQQGCFAGGTVLRLAKDLAENNRGARVLVVCSEITAVTFRGPSDTHLDSLVGQALFSDGAAALIVGSDPDTSAGEKPIFEMVSAAQTILPDSDGAIDGHLREVGLTFHLLKDVPGLISKNIEKSLEEAFKPLGISDWNSLFWIAHPGGPAILDQVEIKLGLKAEKMRATRHVLSEYGNMSSACVLFILDEMRRKSAKDGVATTGEGLEWGVLFGFGPGLTVETVVLHSVPL</sequence>
<dbReference type="InterPro" id="IPR016039">
    <property type="entry name" value="Thiolase-like"/>
</dbReference>
<dbReference type="CDD" id="cd00831">
    <property type="entry name" value="CHS_like"/>
    <property type="match status" value="1"/>
</dbReference>
<accession>A0A173QQB2</accession>
<dbReference type="Pfam" id="PF00195">
    <property type="entry name" value="Chal_sti_synt_N"/>
    <property type="match status" value="1"/>
</dbReference>
<dbReference type="Pfam" id="PF02797">
    <property type="entry name" value="Chal_sti_synt_C"/>
    <property type="match status" value="1"/>
</dbReference>
<proteinExistence type="inferred from homology"/>
<dbReference type="PANTHER" id="PTHR11877">
    <property type="entry name" value="HYDROXYMETHYLGLUTARYL-COA SYNTHASE"/>
    <property type="match status" value="1"/>
</dbReference>
<evidence type="ECO:0000313" key="8">
    <source>
        <dbReference type="EMBL" id="CDU46159.1"/>
    </source>
</evidence>
<feature type="domain" description="Chalcone/stilbene synthase C-terminal" evidence="7">
    <location>
        <begin position="242"/>
        <end position="392"/>
    </location>
</feature>
<organism evidence="8">
    <name type="scientific">Pugionium pterocarpum</name>
    <dbReference type="NCBI Taxonomy" id="537180"/>
    <lineage>
        <taxon>Eukaryota</taxon>
        <taxon>Viridiplantae</taxon>
        <taxon>Streptophyta</taxon>
        <taxon>Embryophyta</taxon>
        <taxon>Tracheophyta</taxon>
        <taxon>Spermatophyta</taxon>
        <taxon>Magnoliopsida</taxon>
        <taxon>eudicotyledons</taxon>
        <taxon>Gunneridae</taxon>
        <taxon>Pentapetalae</taxon>
        <taxon>rosids</taxon>
        <taxon>malvids</taxon>
        <taxon>Brassicales</taxon>
        <taxon>Brassicaceae</taxon>
        <taxon>Megacarpaeeae</taxon>
        <taxon>Pugionium</taxon>
    </lineage>
</organism>
<dbReference type="InterPro" id="IPR011141">
    <property type="entry name" value="Polyketide_synthase_type-III"/>
</dbReference>
<dbReference type="AlphaFoldDB" id="A0A173QQB2"/>
<dbReference type="FunFam" id="3.40.47.10:FF:000014">
    <property type="entry name" value="Chalcone synthase 1"/>
    <property type="match status" value="1"/>
</dbReference>
<dbReference type="SUPFAM" id="SSF53901">
    <property type="entry name" value="Thiolase-like"/>
    <property type="match status" value="2"/>
</dbReference>
<evidence type="ECO:0000256" key="3">
    <source>
        <dbReference type="ARBA" id="ARBA00023315"/>
    </source>
</evidence>
<dbReference type="PROSITE" id="PS00441">
    <property type="entry name" value="CHALCONE_SYNTH"/>
    <property type="match status" value="1"/>
</dbReference>
<reference evidence="8" key="1">
    <citation type="submission" date="2014-05" db="EMBL/GenBank/DDBJ databases">
        <authorList>
            <person name="Chronopoulou M."/>
        </authorList>
    </citation>
    <scope>NUCLEOTIDE SEQUENCE</scope>
</reference>
<dbReference type="Gene3D" id="3.40.47.10">
    <property type="match status" value="2"/>
</dbReference>
<dbReference type="FunFam" id="3.40.47.10:FF:000025">
    <property type="entry name" value="Chalcone synthase 2"/>
    <property type="match status" value="1"/>
</dbReference>
<dbReference type="PIRSF" id="PIRSF000451">
    <property type="entry name" value="PKS_III"/>
    <property type="match status" value="1"/>
</dbReference>
<evidence type="ECO:0000259" key="6">
    <source>
        <dbReference type="Pfam" id="PF00195"/>
    </source>
</evidence>
<comment type="similarity">
    <text evidence="1 5">Belongs to the thiolase-like superfamily. Chalcone/stilbene synthases family.</text>
</comment>
<dbReference type="GO" id="GO:0016747">
    <property type="term" value="F:acyltransferase activity, transferring groups other than amino-acyl groups"/>
    <property type="evidence" value="ECO:0007669"/>
    <property type="project" value="InterPro"/>
</dbReference>
<feature type="domain" description="Chalcone/stilbene synthase N-terminal" evidence="6">
    <location>
        <begin position="8"/>
        <end position="231"/>
    </location>
</feature>
<name>A0A173QQB2_9BRAS</name>
<evidence type="ECO:0000256" key="4">
    <source>
        <dbReference type="PIRSR" id="PIRSR000451-1"/>
    </source>
</evidence>
<evidence type="ECO:0000256" key="2">
    <source>
        <dbReference type="ARBA" id="ARBA00022679"/>
    </source>
</evidence>
<gene>
    <name evidence="8" type="primary">chs</name>
</gene>
<evidence type="ECO:0000256" key="1">
    <source>
        <dbReference type="ARBA" id="ARBA00005531"/>
    </source>
</evidence>
<evidence type="ECO:0000259" key="7">
    <source>
        <dbReference type="Pfam" id="PF02797"/>
    </source>
</evidence>
<dbReference type="EMBL" id="LK937604">
    <property type="protein sequence ID" value="CDU46159.1"/>
    <property type="molecule type" value="Genomic_DNA"/>
</dbReference>
<keyword evidence="3 5" id="KW-0012">Acyltransferase</keyword>
<dbReference type="InterPro" id="IPR012328">
    <property type="entry name" value="Chalcone/stilbene_synt_C"/>
</dbReference>
<dbReference type="InterPro" id="IPR001099">
    <property type="entry name" value="Chalcone/stilbene_synt_N"/>
</dbReference>
<keyword evidence="2 5" id="KW-0808">Transferase</keyword>
<protein>
    <submittedName>
        <fullName evidence="8">Chalcone synthase</fullName>
    </submittedName>
</protein>
<dbReference type="InterPro" id="IPR018088">
    <property type="entry name" value="Chalcone/stilbene_synthase_AS"/>
</dbReference>
<dbReference type="PANTHER" id="PTHR11877:SF14">
    <property type="entry name" value="CHALCONE SYNTHASE"/>
    <property type="match status" value="1"/>
</dbReference>
<evidence type="ECO:0000256" key="5">
    <source>
        <dbReference type="RuleBase" id="RU003633"/>
    </source>
</evidence>
<dbReference type="GO" id="GO:0005783">
    <property type="term" value="C:endoplasmic reticulum"/>
    <property type="evidence" value="ECO:0007669"/>
    <property type="project" value="UniProtKB-ARBA"/>
</dbReference>